<accession>A0A811T7H3</accession>
<reference evidence="1" key="1">
    <citation type="submission" date="2020-10" db="EMBL/GenBank/DDBJ databases">
        <authorList>
            <person name="Hahn C.J."/>
            <person name="Laso-Perez R."/>
            <person name="Vulcano F."/>
            <person name="Vaziourakis K.-M."/>
            <person name="Stokke R."/>
            <person name="Steen I.H."/>
            <person name="Teske A."/>
            <person name="Boetius A."/>
            <person name="Liebeke M."/>
            <person name="Amann R."/>
            <person name="Knittel K."/>
        </authorList>
    </citation>
    <scope>NUCLEOTIDE SEQUENCE</scope>
    <source>
        <strain evidence="1">Gfbio:e3339647-f889-4370-9287-4fb5cb688e4c:AG394J04_GoMArc1</strain>
    </source>
</reference>
<sequence length="219" mass="25183">MERVTIKIGDDNSMETQTNEIARAFLEMQKEFPFSGYVNNNLNKYIHIVSRIMKEGSLPGSKILSIGSGPCDLEAILSKLGYKITAIDDLNDQWHLIGKNRERIKDFAKRMNIELISQSAGSPQLKENYFDVVLLIDIIEHLHRSPRELLNYSISLLKPNGLLIIETPNAMALVNRLKVLFGKTNQVSADFIYWNIGEYRSHIREYTRSELEKYYCIIA</sequence>
<gene>
    <name evidence="1" type="primary">ubiG_1</name>
    <name evidence="1" type="ORF">FFODKBPE_00181</name>
</gene>
<keyword evidence="1" id="KW-0808">Transferase</keyword>
<dbReference type="SUPFAM" id="SSF53335">
    <property type="entry name" value="S-adenosyl-L-methionine-dependent methyltransferases"/>
    <property type="match status" value="1"/>
</dbReference>
<evidence type="ECO:0000313" key="1">
    <source>
        <dbReference type="EMBL" id="CAD6491640.1"/>
    </source>
</evidence>
<proteinExistence type="predicted"/>
<dbReference type="Pfam" id="PF13489">
    <property type="entry name" value="Methyltransf_23"/>
    <property type="match status" value="1"/>
</dbReference>
<protein>
    <submittedName>
        <fullName evidence="1">Ubiquinone biosynthesis O-methyltransferase</fullName>
        <ecNumber evidence="1">2.1.1.222</ecNumber>
    </submittedName>
</protein>
<keyword evidence="1" id="KW-0830">Ubiquinone</keyword>
<dbReference type="GO" id="GO:0032259">
    <property type="term" value="P:methylation"/>
    <property type="evidence" value="ECO:0007669"/>
    <property type="project" value="UniProtKB-KW"/>
</dbReference>
<dbReference type="GO" id="GO:0102208">
    <property type="term" value="F:2-polyprenyl-6-hydroxyphenol methylase activity"/>
    <property type="evidence" value="ECO:0007669"/>
    <property type="project" value="UniProtKB-EC"/>
</dbReference>
<dbReference type="InterPro" id="IPR029063">
    <property type="entry name" value="SAM-dependent_MTases_sf"/>
</dbReference>
<keyword evidence="1" id="KW-0489">Methyltransferase</keyword>
<dbReference type="PANTHER" id="PTHR43861">
    <property type="entry name" value="TRANS-ACONITATE 2-METHYLTRANSFERASE-RELATED"/>
    <property type="match status" value="1"/>
</dbReference>
<comment type="caution">
    <text evidence="1">The sequence shown here is derived from an EMBL/GenBank/DDBJ whole genome shotgun (WGS) entry which is preliminary data.</text>
</comment>
<dbReference type="EMBL" id="CAJHIP010000004">
    <property type="protein sequence ID" value="CAD6491640.1"/>
    <property type="molecule type" value="Genomic_DNA"/>
</dbReference>
<organism evidence="1 2">
    <name type="scientific">Candidatus Argoarchaeum ethanivorans</name>
    <dbReference type="NCBI Taxonomy" id="2608793"/>
    <lineage>
        <taxon>Archaea</taxon>
        <taxon>Methanobacteriati</taxon>
        <taxon>Methanobacteriota</taxon>
        <taxon>Stenosarchaea group</taxon>
        <taxon>Methanomicrobia</taxon>
        <taxon>Methanosarcinales</taxon>
        <taxon>Methanosarcinales incertae sedis</taxon>
        <taxon>GOM Arc I cluster</taxon>
        <taxon>Candidatus Argoarchaeum</taxon>
    </lineage>
</organism>
<dbReference type="AlphaFoldDB" id="A0A811T7H3"/>
<evidence type="ECO:0000313" key="2">
    <source>
        <dbReference type="Proteomes" id="UP000603056"/>
    </source>
</evidence>
<dbReference type="Gene3D" id="3.40.50.150">
    <property type="entry name" value="Vaccinia Virus protein VP39"/>
    <property type="match status" value="1"/>
</dbReference>
<dbReference type="CDD" id="cd02440">
    <property type="entry name" value="AdoMet_MTases"/>
    <property type="match status" value="1"/>
</dbReference>
<name>A0A811T7H3_9EURY</name>
<dbReference type="EC" id="2.1.1.222" evidence="1"/>
<dbReference type="Proteomes" id="UP000603056">
    <property type="component" value="Unassembled WGS sequence"/>
</dbReference>